<dbReference type="AlphaFoldDB" id="A0A117NFR6"/>
<comment type="caution">
    <text evidence="2">The sequence shown here is derived from an EMBL/GenBank/DDBJ whole genome shotgun (WGS) entry which is preliminary data.</text>
</comment>
<keyword evidence="1" id="KW-0812">Transmembrane</keyword>
<evidence type="ECO:0000256" key="1">
    <source>
        <dbReference type="SAM" id="Phobius"/>
    </source>
</evidence>
<geneLocation type="mitochondrion" evidence="2"/>
<evidence type="ECO:0000313" key="2">
    <source>
        <dbReference type="EMBL" id="KUM45608.1"/>
    </source>
</evidence>
<accession>A0A117NFR6</accession>
<keyword evidence="2" id="KW-0496">Mitochondrion</keyword>
<organism evidence="2">
    <name type="scientific">Picea glauca</name>
    <name type="common">White spruce</name>
    <name type="synonym">Pinus glauca</name>
    <dbReference type="NCBI Taxonomy" id="3330"/>
    <lineage>
        <taxon>Eukaryota</taxon>
        <taxon>Viridiplantae</taxon>
        <taxon>Streptophyta</taxon>
        <taxon>Embryophyta</taxon>
        <taxon>Tracheophyta</taxon>
        <taxon>Spermatophyta</taxon>
        <taxon>Pinopsida</taxon>
        <taxon>Pinidae</taxon>
        <taxon>Conifers I</taxon>
        <taxon>Pinales</taxon>
        <taxon>Pinaceae</taxon>
        <taxon>Picea</taxon>
    </lineage>
</organism>
<name>A0A117NFR6_PICGL</name>
<proteinExistence type="predicted"/>
<feature type="transmembrane region" description="Helical" evidence="1">
    <location>
        <begin position="12"/>
        <end position="33"/>
    </location>
</feature>
<keyword evidence="1" id="KW-1133">Transmembrane helix</keyword>
<sequence>MPIVGSHGWMGWGWWIYYRGLVVASYAFTLAILDGSISREIRFPFSS</sequence>
<gene>
    <name evidence="2" type="ORF">ABT39_MTgene2444</name>
</gene>
<dbReference type="EMBL" id="LKAM01000017">
    <property type="protein sequence ID" value="KUM45608.1"/>
    <property type="molecule type" value="Genomic_DNA"/>
</dbReference>
<reference evidence="2" key="1">
    <citation type="journal article" date="2015" name="Genome Biol. Evol.">
        <title>Organellar Genomes of White Spruce (Picea glauca): Assembly and Annotation.</title>
        <authorList>
            <person name="Jackman S.D."/>
            <person name="Warren R.L."/>
            <person name="Gibb E.A."/>
            <person name="Vandervalk B.P."/>
            <person name="Mohamadi H."/>
            <person name="Chu J."/>
            <person name="Raymond A."/>
            <person name="Pleasance S."/>
            <person name="Coope R."/>
            <person name="Wildung M.R."/>
            <person name="Ritland C.E."/>
            <person name="Bousquet J."/>
            <person name="Jones S.J."/>
            <person name="Bohlmann J."/>
            <person name="Birol I."/>
        </authorList>
    </citation>
    <scope>NUCLEOTIDE SEQUENCE [LARGE SCALE GENOMIC DNA]</scope>
    <source>
        <tissue evidence="2">Flushing bud</tissue>
    </source>
</reference>
<protein>
    <submittedName>
        <fullName evidence="2">Uncharacterized protein</fullName>
    </submittedName>
</protein>
<keyword evidence="1" id="KW-0472">Membrane</keyword>